<keyword evidence="2 10" id="KW-0436">Ligase</keyword>
<keyword evidence="3 10" id="KW-0547">Nucleotide-binding</keyword>
<dbReference type="InterPro" id="IPR014729">
    <property type="entry name" value="Rossmann-like_a/b/a_fold"/>
</dbReference>
<evidence type="ECO:0000256" key="2">
    <source>
        <dbReference type="ARBA" id="ARBA00022598"/>
    </source>
</evidence>
<dbReference type="GO" id="GO:0005829">
    <property type="term" value="C:cytosol"/>
    <property type="evidence" value="ECO:0007669"/>
    <property type="project" value="TreeGrafter"/>
</dbReference>
<dbReference type="Proteomes" id="UP000449092">
    <property type="component" value="Unassembled WGS sequence"/>
</dbReference>
<dbReference type="EMBL" id="VXOY01000023">
    <property type="protein sequence ID" value="MYE38412.1"/>
    <property type="molecule type" value="Genomic_DNA"/>
</dbReference>
<dbReference type="SUPFAM" id="SSF52374">
    <property type="entry name" value="Nucleotidylyl transferase"/>
    <property type="match status" value="1"/>
</dbReference>
<dbReference type="CDD" id="cd00805">
    <property type="entry name" value="TyrRS_core"/>
    <property type="match status" value="1"/>
</dbReference>
<gene>
    <name evidence="12" type="ORF">F4X82_02765</name>
</gene>
<comment type="similarity">
    <text evidence="10">Belongs to the class-I aminoacyl-tRNA synthetase family.</text>
</comment>
<organism evidence="12 13">
    <name type="scientific">Candidatus Spechtbacteria bacterium SB0662_bin_43</name>
    <dbReference type="NCBI Taxonomy" id="2604897"/>
    <lineage>
        <taxon>Bacteria</taxon>
        <taxon>Candidatus Spechtiibacteriota</taxon>
    </lineage>
</organism>
<evidence type="ECO:0000256" key="8">
    <source>
        <dbReference type="ARBA" id="ARBA00048248"/>
    </source>
</evidence>
<evidence type="ECO:0000256" key="6">
    <source>
        <dbReference type="ARBA" id="ARBA00022917"/>
    </source>
</evidence>
<dbReference type="GO" id="GO:0006437">
    <property type="term" value="P:tyrosyl-tRNA aminoacylation"/>
    <property type="evidence" value="ECO:0007669"/>
    <property type="project" value="UniProtKB-UniRule"/>
</dbReference>
<evidence type="ECO:0000256" key="5">
    <source>
        <dbReference type="ARBA" id="ARBA00022884"/>
    </source>
</evidence>
<evidence type="ECO:0000313" key="13">
    <source>
        <dbReference type="Proteomes" id="UP000449092"/>
    </source>
</evidence>
<feature type="domain" description="Tyrosine--tRNA ligase SYY-like C-terminal" evidence="11">
    <location>
        <begin position="324"/>
        <end position="390"/>
    </location>
</feature>
<keyword evidence="6 10" id="KW-0648">Protein biosynthesis</keyword>
<dbReference type="InterPro" id="IPR002307">
    <property type="entry name" value="Tyr-tRNA-ligase"/>
</dbReference>
<dbReference type="InterPro" id="IPR024088">
    <property type="entry name" value="Tyr-tRNA-ligase_bac-type"/>
</dbReference>
<evidence type="ECO:0000256" key="4">
    <source>
        <dbReference type="ARBA" id="ARBA00022840"/>
    </source>
</evidence>
<dbReference type="InterPro" id="IPR054608">
    <property type="entry name" value="SYY-like_C"/>
</dbReference>
<sequence length="398" mass="44920">MDKKTKQLLTRGVVEIIQQKRVQEKIESGKALRVKFGIDPTGSDLHIGHTVNLWKLRQFQEIGHTAVIIIGDYTASIGDPSGKDTTRPQLSGEQIQENYKNYEKQALCILKKDHLEIRKQTEWFGGFTLKDIIRLMASRSVGEVLAHETFRKRLETDSPFSCHEVLYPFLQGYDSVAVQADIELGAIEQKFNLLMGRVVQKYYGQEPQDVMMSPYLIGTDGKEKMSKSLGNYIGLQDESNDMFGKVMSVPDTEIVPYFEMVTDMDSEELENLKQGEELSGTKARDMKMQLAQTIVSTFHGKSAAQRAEKTFLSVFQAGDTGKGARDVVVKKQEYVLVDLLVETALSPSKAESKRKVEEGAVYVDEVKKTNPYETVHISRSPCVIRIGKRRIVSVRLKD</sequence>
<dbReference type="PRINTS" id="PR01040">
    <property type="entry name" value="TRNASYNTHTYR"/>
</dbReference>
<name>A0A845DA90_9BACT</name>
<dbReference type="Gene3D" id="1.10.240.10">
    <property type="entry name" value="Tyrosyl-Transfer RNA Synthetase"/>
    <property type="match status" value="1"/>
</dbReference>
<protein>
    <recommendedName>
        <fullName evidence="1 9">Tyrosine--tRNA ligase</fullName>
        <ecNumber evidence="1 9">6.1.1.1</ecNumber>
    </recommendedName>
</protein>
<evidence type="ECO:0000313" key="12">
    <source>
        <dbReference type="EMBL" id="MYE38412.1"/>
    </source>
</evidence>
<dbReference type="Pfam" id="PF22421">
    <property type="entry name" value="SYY_C-terminal"/>
    <property type="match status" value="1"/>
</dbReference>
<comment type="catalytic activity">
    <reaction evidence="8">
        <text>tRNA(Tyr) + L-tyrosine + ATP = L-tyrosyl-tRNA(Tyr) + AMP + diphosphate + H(+)</text>
        <dbReference type="Rhea" id="RHEA:10220"/>
        <dbReference type="Rhea" id="RHEA-COMP:9706"/>
        <dbReference type="Rhea" id="RHEA-COMP:9707"/>
        <dbReference type="ChEBI" id="CHEBI:15378"/>
        <dbReference type="ChEBI" id="CHEBI:30616"/>
        <dbReference type="ChEBI" id="CHEBI:33019"/>
        <dbReference type="ChEBI" id="CHEBI:58315"/>
        <dbReference type="ChEBI" id="CHEBI:78442"/>
        <dbReference type="ChEBI" id="CHEBI:78536"/>
        <dbReference type="ChEBI" id="CHEBI:456215"/>
        <dbReference type="EC" id="6.1.1.1"/>
    </reaction>
</comment>
<accession>A0A845DA90</accession>
<keyword evidence="5" id="KW-0694">RNA-binding</keyword>
<dbReference type="PANTHER" id="PTHR11766">
    <property type="entry name" value="TYROSYL-TRNA SYNTHETASE"/>
    <property type="match status" value="1"/>
</dbReference>
<proteinExistence type="inferred from homology"/>
<dbReference type="GO" id="GO:0003723">
    <property type="term" value="F:RNA binding"/>
    <property type="evidence" value="ECO:0007669"/>
    <property type="project" value="UniProtKB-KW"/>
</dbReference>
<evidence type="ECO:0000259" key="11">
    <source>
        <dbReference type="Pfam" id="PF22421"/>
    </source>
</evidence>
<dbReference type="EC" id="6.1.1.1" evidence="1 9"/>
<keyword evidence="7 10" id="KW-0030">Aminoacyl-tRNA synthetase</keyword>
<dbReference type="PANTHER" id="PTHR11766:SF1">
    <property type="entry name" value="TYROSINE--TRNA LIGASE"/>
    <property type="match status" value="1"/>
</dbReference>
<dbReference type="InterPro" id="IPR002305">
    <property type="entry name" value="aa-tRNA-synth_Ic"/>
</dbReference>
<dbReference type="Gene3D" id="3.10.290.10">
    <property type="entry name" value="RNA-binding S4 domain"/>
    <property type="match status" value="1"/>
</dbReference>
<evidence type="ECO:0000256" key="3">
    <source>
        <dbReference type="ARBA" id="ARBA00022741"/>
    </source>
</evidence>
<dbReference type="GO" id="GO:0004831">
    <property type="term" value="F:tyrosine-tRNA ligase activity"/>
    <property type="evidence" value="ECO:0007669"/>
    <property type="project" value="UniProtKB-UniRule"/>
</dbReference>
<keyword evidence="4 10" id="KW-0067">ATP-binding</keyword>
<evidence type="ECO:0000256" key="9">
    <source>
        <dbReference type="NCBIfam" id="TIGR00234"/>
    </source>
</evidence>
<evidence type="ECO:0000256" key="1">
    <source>
        <dbReference type="ARBA" id="ARBA00013160"/>
    </source>
</evidence>
<dbReference type="SUPFAM" id="SSF55174">
    <property type="entry name" value="Alpha-L RNA-binding motif"/>
    <property type="match status" value="1"/>
</dbReference>
<dbReference type="AlphaFoldDB" id="A0A845DA90"/>
<reference evidence="12 13" key="1">
    <citation type="submission" date="2019-09" db="EMBL/GenBank/DDBJ databases">
        <title>Characterisation of the sponge microbiome using genome-centric metagenomics.</title>
        <authorList>
            <person name="Engelberts J.P."/>
            <person name="Robbins S.J."/>
            <person name="De Goeij J.M."/>
            <person name="Aranda M."/>
            <person name="Bell S.C."/>
            <person name="Webster N.S."/>
        </authorList>
    </citation>
    <scope>NUCLEOTIDE SEQUENCE [LARGE SCALE GENOMIC DNA]</scope>
    <source>
        <strain evidence="12">SB0662_bin_43</strain>
    </source>
</reference>
<comment type="caution">
    <text evidence="12">The sequence shown here is derived from an EMBL/GenBank/DDBJ whole genome shotgun (WGS) entry which is preliminary data.</text>
</comment>
<evidence type="ECO:0000256" key="10">
    <source>
        <dbReference type="RuleBase" id="RU363036"/>
    </source>
</evidence>
<dbReference type="Pfam" id="PF00579">
    <property type="entry name" value="tRNA-synt_1b"/>
    <property type="match status" value="1"/>
</dbReference>
<evidence type="ECO:0000256" key="7">
    <source>
        <dbReference type="ARBA" id="ARBA00023146"/>
    </source>
</evidence>
<dbReference type="GO" id="GO:0005524">
    <property type="term" value="F:ATP binding"/>
    <property type="evidence" value="ECO:0007669"/>
    <property type="project" value="UniProtKB-KW"/>
</dbReference>
<dbReference type="NCBIfam" id="TIGR00234">
    <property type="entry name" value="tyrS"/>
    <property type="match status" value="1"/>
</dbReference>
<dbReference type="Gene3D" id="3.40.50.620">
    <property type="entry name" value="HUPs"/>
    <property type="match status" value="1"/>
</dbReference>
<dbReference type="InterPro" id="IPR036986">
    <property type="entry name" value="S4_RNA-bd_sf"/>
</dbReference>